<protein>
    <submittedName>
        <fullName evidence="3">Glutathione S-transferase family protein</fullName>
    </submittedName>
</protein>
<dbReference type="RefSeq" id="WP_341398631.1">
    <property type="nucleotide sequence ID" value="NZ_JBBUTI010000005.1"/>
</dbReference>
<evidence type="ECO:0000313" key="4">
    <source>
        <dbReference type="Proteomes" id="UP001379945"/>
    </source>
</evidence>
<feature type="domain" description="GST N-terminal" evidence="1">
    <location>
        <begin position="10"/>
        <end position="92"/>
    </location>
</feature>
<name>A0ABU9C3E2_9BURK</name>
<dbReference type="Pfam" id="PF13410">
    <property type="entry name" value="GST_C_2"/>
    <property type="match status" value="1"/>
</dbReference>
<dbReference type="InterPro" id="IPR036282">
    <property type="entry name" value="Glutathione-S-Trfase_C_sf"/>
</dbReference>
<dbReference type="PROSITE" id="PS50405">
    <property type="entry name" value="GST_CTER"/>
    <property type="match status" value="1"/>
</dbReference>
<dbReference type="PANTHER" id="PTHR44051:SF8">
    <property type="entry name" value="GLUTATHIONE S-TRANSFERASE GSTA"/>
    <property type="match status" value="1"/>
</dbReference>
<dbReference type="InterPro" id="IPR040079">
    <property type="entry name" value="Glutathione_S-Trfase"/>
</dbReference>
<accession>A0ABU9C3E2</accession>
<dbReference type="InterPro" id="IPR036249">
    <property type="entry name" value="Thioredoxin-like_sf"/>
</dbReference>
<gene>
    <name evidence="3" type="ORF">AACH00_08315</name>
</gene>
<proteinExistence type="predicted"/>
<dbReference type="InterPro" id="IPR010987">
    <property type="entry name" value="Glutathione-S-Trfase_C-like"/>
</dbReference>
<dbReference type="Gene3D" id="1.20.1050.10">
    <property type="match status" value="1"/>
</dbReference>
<evidence type="ECO:0000259" key="1">
    <source>
        <dbReference type="PROSITE" id="PS50404"/>
    </source>
</evidence>
<dbReference type="Pfam" id="PF13409">
    <property type="entry name" value="GST_N_2"/>
    <property type="match status" value="1"/>
</dbReference>
<dbReference type="SFLD" id="SFLDG00358">
    <property type="entry name" value="Main_(cytGST)"/>
    <property type="match status" value="1"/>
</dbReference>
<dbReference type="SUPFAM" id="SSF47616">
    <property type="entry name" value="GST C-terminal domain-like"/>
    <property type="match status" value="1"/>
</dbReference>
<dbReference type="CDD" id="cd03057">
    <property type="entry name" value="GST_N_Beta"/>
    <property type="match status" value="1"/>
</dbReference>
<reference evidence="3 4" key="1">
    <citation type="submission" date="2024-04" db="EMBL/GenBank/DDBJ databases">
        <title>Novel species of the genus Ideonella isolated from streams.</title>
        <authorList>
            <person name="Lu H."/>
        </authorList>
    </citation>
    <scope>NUCLEOTIDE SEQUENCE [LARGE SCALE GENOMIC DNA]</scope>
    <source>
        <strain evidence="3 4">LYT19W</strain>
    </source>
</reference>
<sequence>MTMPAATAPTEPTLRLWAAPGACSRISITALLMCGVPFQLVPVALAHGQQRQADFLALNPKGKVPVLQTPHGLLTETLAIISWLEAGHPGAGLLPPAPQAWARAQAVSWLAFANAGLHPLIYRLRMPRRIHADEHTHAGVQAAALAELTQQLLVAEQALAGAPWLGGEQANIADAALGWAFGRATLSGLPGTQFPNLQAHAERLHAWPVHALAVQAEAALA</sequence>
<evidence type="ECO:0000313" key="3">
    <source>
        <dbReference type="EMBL" id="MEK8046343.1"/>
    </source>
</evidence>
<dbReference type="EMBL" id="JBBUTI010000005">
    <property type="protein sequence ID" value="MEK8046343.1"/>
    <property type="molecule type" value="Genomic_DNA"/>
</dbReference>
<feature type="domain" description="GST C-terminal" evidence="2">
    <location>
        <begin position="99"/>
        <end position="221"/>
    </location>
</feature>
<dbReference type="Gene3D" id="3.40.30.10">
    <property type="entry name" value="Glutaredoxin"/>
    <property type="match status" value="1"/>
</dbReference>
<dbReference type="SUPFAM" id="SSF52833">
    <property type="entry name" value="Thioredoxin-like"/>
    <property type="match status" value="1"/>
</dbReference>
<dbReference type="InterPro" id="IPR004045">
    <property type="entry name" value="Glutathione_S-Trfase_N"/>
</dbReference>
<comment type="caution">
    <text evidence="3">The sequence shown here is derived from an EMBL/GenBank/DDBJ whole genome shotgun (WGS) entry which is preliminary data.</text>
</comment>
<dbReference type="PROSITE" id="PS50404">
    <property type="entry name" value="GST_NTER"/>
    <property type="match status" value="1"/>
</dbReference>
<evidence type="ECO:0000259" key="2">
    <source>
        <dbReference type="PROSITE" id="PS50405"/>
    </source>
</evidence>
<dbReference type="PANTHER" id="PTHR44051">
    <property type="entry name" value="GLUTATHIONE S-TRANSFERASE-RELATED"/>
    <property type="match status" value="1"/>
</dbReference>
<organism evidence="3 4">
    <name type="scientific">Ideonella margarita</name>
    <dbReference type="NCBI Taxonomy" id="2984191"/>
    <lineage>
        <taxon>Bacteria</taxon>
        <taxon>Pseudomonadati</taxon>
        <taxon>Pseudomonadota</taxon>
        <taxon>Betaproteobacteria</taxon>
        <taxon>Burkholderiales</taxon>
        <taxon>Sphaerotilaceae</taxon>
        <taxon>Ideonella</taxon>
    </lineage>
</organism>
<keyword evidence="4" id="KW-1185">Reference proteome</keyword>
<dbReference type="Proteomes" id="UP001379945">
    <property type="component" value="Unassembled WGS sequence"/>
</dbReference>
<dbReference type="SFLD" id="SFLDS00019">
    <property type="entry name" value="Glutathione_Transferase_(cytos"/>
    <property type="match status" value="1"/>
</dbReference>